<dbReference type="RefSeq" id="WP_100669413.1">
    <property type="nucleotide sequence ID" value="NZ_NJGD01000001.1"/>
</dbReference>
<accession>A0A2J0Z8H2</accession>
<name>A0A2J0Z8H2_RHIML</name>
<dbReference type="AlphaFoldDB" id="A0A2J0Z8H2"/>
<organism evidence="1 2">
    <name type="scientific">Rhizobium meliloti</name>
    <name type="common">Ensifer meliloti</name>
    <name type="synonym">Sinorhizobium meliloti</name>
    <dbReference type="NCBI Taxonomy" id="382"/>
    <lineage>
        <taxon>Bacteria</taxon>
        <taxon>Pseudomonadati</taxon>
        <taxon>Pseudomonadota</taxon>
        <taxon>Alphaproteobacteria</taxon>
        <taxon>Hyphomicrobiales</taxon>
        <taxon>Rhizobiaceae</taxon>
        <taxon>Sinorhizobium/Ensifer group</taxon>
        <taxon>Sinorhizobium</taxon>
    </lineage>
</organism>
<protein>
    <recommendedName>
        <fullName evidence="3">Phage major capsid protein</fullName>
    </recommendedName>
</protein>
<sequence length="278" mass="30203">MAYAITKDQFVDEWVVAFQRGETYLKDCVTKEEMLSGLTAKFALQGAAGRMTTRGTNGLIPSRNRTDTQPTVTLAEKHSKETRTGFDVFTAPANLREAMQNAGANAAAREIDYTIIDALATATNQYAAGAAQTLTYGKTVDALSELFENDVMSGNEITCLWTPKAWARLLTFQQFASADYIESKPLVGLTLDRPKIWLGAKHIMHNGLPGKGTATASNFIFAKPAVGHAIAQDNIQVGVGYNDEDDYSYSRHTIYDGAIILQQAGVIEVITDDTAAFS</sequence>
<proteinExistence type="predicted"/>
<dbReference type="InterPro" id="IPR045565">
    <property type="entry name" value="Phage_capsid_2"/>
</dbReference>
<dbReference type="EMBL" id="NJGD01000001">
    <property type="protein sequence ID" value="PJR16803.1"/>
    <property type="molecule type" value="Genomic_DNA"/>
</dbReference>
<dbReference type="Proteomes" id="UP000231987">
    <property type="component" value="Unassembled WGS sequence"/>
</dbReference>
<comment type="caution">
    <text evidence="1">The sequence shown here is derived from an EMBL/GenBank/DDBJ whole genome shotgun (WGS) entry which is preliminary data.</text>
</comment>
<gene>
    <name evidence="1" type="ORF">CEJ86_00930</name>
</gene>
<evidence type="ECO:0000313" key="1">
    <source>
        <dbReference type="EMBL" id="PJR16803.1"/>
    </source>
</evidence>
<evidence type="ECO:0000313" key="2">
    <source>
        <dbReference type="Proteomes" id="UP000231987"/>
    </source>
</evidence>
<evidence type="ECO:0008006" key="3">
    <source>
        <dbReference type="Google" id="ProtNLM"/>
    </source>
</evidence>
<dbReference type="Pfam" id="PF19821">
    <property type="entry name" value="Phage_capsid_2"/>
    <property type="match status" value="1"/>
</dbReference>
<reference evidence="1 2" key="1">
    <citation type="submission" date="2017-06" db="EMBL/GenBank/DDBJ databases">
        <title>Ensifer strains isolated from leguminous trees and herbs display diverse denitrification phenotypes with some acting as strong N2O sinks.</title>
        <authorList>
            <person name="Woliy K."/>
            <person name="Mania D."/>
            <person name="Bakken L.R."/>
            <person name="Frostegard A."/>
        </authorList>
    </citation>
    <scope>NUCLEOTIDE SEQUENCE [LARGE SCALE GENOMIC DNA]</scope>
    <source>
        <strain evidence="1 2">AC50a</strain>
    </source>
</reference>